<evidence type="ECO:0000256" key="1">
    <source>
        <dbReference type="SAM" id="MobiDB-lite"/>
    </source>
</evidence>
<sequence length="155" mass="16756">ERKREISLKTQWIIQSAEKKNVSLFGRAKSDTQSNKDGKIVDVMGSMSQKAEPPQSSSPPLSSSSSSSSSSSHHYPPPPCPSPAALPFWDNSGNCSSDPPHSEQQSGSGDNSDNPFQASGWDLSEDSRSPVQETTTYTPPETHDGEPGRHEDNEK</sequence>
<feature type="compositionally biased region" description="Polar residues" evidence="1">
    <location>
        <begin position="91"/>
        <end position="117"/>
    </location>
</feature>
<protein>
    <submittedName>
        <fullName evidence="2">Uncharacterized protein</fullName>
    </submittedName>
</protein>
<feature type="region of interest" description="Disordered" evidence="1">
    <location>
        <begin position="22"/>
        <end position="155"/>
    </location>
</feature>
<dbReference type="OrthoDB" id="10593931at2759"/>
<organism evidence="2 3">
    <name type="scientific">Clarias magur</name>
    <name type="common">Asian catfish</name>
    <name type="synonym">Macropteronotus magur</name>
    <dbReference type="NCBI Taxonomy" id="1594786"/>
    <lineage>
        <taxon>Eukaryota</taxon>
        <taxon>Metazoa</taxon>
        <taxon>Chordata</taxon>
        <taxon>Craniata</taxon>
        <taxon>Vertebrata</taxon>
        <taxon>Euteleostomi</taxon>
        <taxon>Actinopterygii</taxon>
        <taxon>Neopterygii</taxon>
        <taxon>Teleostei</taxon>
        <taxon>Ostariophysi</taxon>
        <taxon>Siluriformes</taxon>
        <taxon>Clariidae</taxon>
        <taxon>Clarias</taxon>
    </lineage>
</organism>
<feature type="compositionally biased region" description="Basic and acidic residues" evidence="1">
    <location>
        <begin position="28"/>
        <end position="40"/>
    </location>
</feature>
<comment type="caution">
    <text evidence="2">The sequence shown here is derived from an EMBL/GenBank/DDBJ whole genome shotgun (WGS) entry which is preliminary data.</text>
</comment>
<dbReference type="AlphaFoldDB" id="A0A8J4THA5"/>
<gene>
    <name evidence="2" type="ORF">DAT39_019826</name>
</gene>
<feature type="compositionally biased region" description="Polar residues" evidence="1">
    <location>
        <begin position="129"/>
        <end position="139"/>
    </location>
</feature>
<accession>A0A8J4THA5</accession>
<feature type="compositionally biased region" description="Low complexity" evidence="1">
    <location>
        <begin position="53"/>
        <end position="74"/>
    </location>
</feature>
<keyword evidence="3" id="KW-1185">Reference proteome</keyword>
<reference evidence="2" key="1">
    <citation type="submission" date="2020-07" db="EMBL/GenBank/DDBJ databases">
        <title>Clarias magur genome sequencing, assembly and annotation.</title>
        <authorList>
            <person name="Kushwaha B."/>
            <person name="Kumar R."/>
            <person name="Das P."/>
            <person name="Joshi C.G."/>
            <person name="Kumar D."/>
            <person name="Nagpure N.S."/>
            <person name="Pandey M."/>
            <person name="Agarwal S."/>
            <person name="Srivastava S."/>
            <person name="Singh M."/>
            <person name="Sahoo L."/>
            <person name="Jayasankar P."/>
            <person name="Meher P.K."/>
            <person name="Koringa P.G."/>
            <person name="Iquebal M.A."/>
            <person name="Das S.P."/>
            <person name="Bit A."/>
            <person name="Patnaik S."/>
            <person name="Patel N."/>
            <person name="Shah T.M."/>
            <person name="Hinsu A."/>
            <person name="Jena J.K."/>
        </authorList>
    </citation>
    <scope>NUCLEOTIDE SEQUENCE</scope>
    <source>
        <strain evidence="2">CIFAMagur01</strain>
        <tissue evidence="2">Testis</tissue>
    </source>
</reference>
<proteinExistence type="predicted"/>
<name>A0A8J4THA5_CLAMG</name>
<evidence type="ECO:0000313" key="2">
    <source>
        <dbReference type="EMBL" id="KAF5890473.1"/>
    </source>
</evidence>
<feature type="non-terminal residue" evidence="2">
    <location>
        <position position="155"/>
    </location>
</feature>
<feature type="non-terminal residue" evidence="2">
    <location>
        <position position="1"/>
    </location>
</feature>
<feature type="compositionally biased region" description="Pro residues" evidence="1">
    <location>
        <begin position="75"/>
        <end position="84"/>
    </location>
</feature>
<feature type="compositionally biased region" description="Basic and acidic residues" evidence="1">
    <location>
        <begin position="141"/>
        <end position="155"/>
    </location>
</feature>
<dbReference type="Proteomes" id="UP000727407">
    <property type="component" value="Unassembled WGS sequence"/>
</dbReference>
<evidence type="ECO:0000313" key="3">
    <source>
        <dbReference type="Proteomes" id="UP000727407"/>
    </source>
</evidence>
<dbReference type="EMBL" id="QNUK01000683">
    <property type="protein sequence ID" value="KAF5890473.1"/>
    <property type="molecule type" value="Genomic_DNA"/>
</dbReference>